<feature type="chain" id="PRO_5039119958" description="SCP domain-containing protein" evidence="2">
    <location>
        <begin position="26"/>
        <end position="267"/>
    </location>
</feature>
<dbReference type="PANTHER" id="PTHR31157:SF1">
    <property type="entry name" value="SCP DOMAIN-CONTAINING PROTEIN"/>
    <property type="match status" value="1"/>
</dbReference>
<dbReference type="InterPro" id="IPR014258">
    <property type="entry name" value="CAP_domain_YkwD-like"/>
</dbReference>
<feature type="region of interest" description="Disordered" evidence="1">
    <location>
        <begin position="170"/>
        <end position="194"/>
    </location>
</feature>
<accession>A0A2A5IX89</accession>
<dbReference type="Gene3D" id="3.40.33.10">
    <property type="entry name" value="CAP"/>
    <property type="match status" value="1"/>
</dbReference>
<dbReference type="AlphaFoldDB" id="A0A2A5IX89"/>
<proteinExistence type="predicted"/>
<feature type="compositionally biased region" description="Basic and acidic residues" evidence="1">
    <location>
        <begin position="179"/>
        <end position="188"/>
    </location>
</feature>
<evidence type="ECO:0000259" key="3">
    <source>
        <dbReference type="Pfam" id="PF00188"/>
    </source>
</evidence>
<dbReference type="EMBL" id="NKHG01000043">
    <property type="protein sequence ID" value="PCK21873.1"/>
    <property type="molecule type" value="Genomic_DNA"/>
</dbReference>
<dbReference type="Pfam" id="PF00188">
    <property type="entry name" value="CAP"/>
    <property type="match status" value="1"/>
</dbReference>
<dbReference type="PANTHER" id="PTHR31157">
    <property type="entry name" value="SCP DOMAIN-CONTAINING PROTEIN"/>
    <property type="match status" value="1"/>
</dbReference>
<dbReference type="InterPro" id="IPR035940">
    <property type="entry name" value="CAP_sf"/>
</dbReference>
<feature type="domain" description="SCP" evidence="3">
    <location>
        <begin position="152"/>
        <end position="264"/>
    </location>
</feature>
<evidence type="ECO:0000256" key="2">
    <source>
        <dbReference type="SAM" id="SignalP"/>
    </source>
</evidence>
<name>A0A2A5IX89_BACPU</name>
<dbReference type="OrthoDB" id="9783944at2"/>
<evidence type="ECO:0000313" key="4">
    <source>
        <dbReference type="EMBL" id="PCK21873.1"/>
    </source>
</evidence>
<keyword evidence="2" id="KW-0732">Signal</keyword>
<evidence type="ECO:0000313" key="5">
    <source>
        <dbReference type="Proteomes" id="UP000228754"/>
    </source>
</evidence>
<feature type="compositionally biased region" description="Basic and acidic residues" evidence="1">
    <location>
        <begin position="94"/>
        <end position="105"/>
    </location>
</feature>
<feature type="region of interest" description="Disordered" evidence="1">
    <location>
        <begin position="94"/>
        <end position="141"/>
    </location>
</feature>
<comment type="caution">
    <text evidence="4">The sequence shown here is derived from an EMBL/GenBank/DDBJ whole genome shotgun (WGS) entry which is preliminary data.</text>
</comment>
<gene>
    <name evidence="4" type="ORF">CEY02_06455</name>
</gene>
<dbReference type="Proteomes" id="UP000228754">
    <property type="component" value="Unassembled WGS sequence"/>
</dbReference>
<organism evidence="4 5">
    <name type="scientific">Bacillus pumilus</name>
    <name type="common">Bacillus mesentericus</name>
    <dbReference type="NCBI Taxonomy" id="1408"/>
    <lineage>
        <taxon>Bacteria</taxon>
        <taxon>Bacillati</taxon>
        <taxon>Bacillota</taxon>
        <taxon>Bacilli</taxon>
        <taxon>Bacillales</taxon>
        <taxon>Bacillaceae</taxon>
        <taxon>Bacillus</taxon>
    </lineage>
</organism>
<protein>
    <recommendedName>
        <fullName evidence="3">SCP domain-containing protein</fullName>
    </recommendedName>
</protein>
<dbReference type="NCBIfam" id="TIGR02909">
    <property type="entry name" value="spore_YkwD"/>
    <property type="match status" value="1"/>
</dbReference>
<sequence>MKKKSFFFSALTAAALITFTGGHSADAKELNLKQVIHVQNQAIDLQTLAAKLHISSDVNKLSKSNQKEIEALLNKLIKSGQPVTGTKVVKEVNKAKNEQKQESVKKPTASKPSTPAKQNTNNNTNNTKVDQKETTATKADSSLNAFEKEVVELTNKERAKQGLKALSVDSKLSKSARAKSQDMKDKNYFSHTSPTYGSPFDQMKQFGITYKTAGENIAQGQRSPQEVVTAWMNSEGHRANILNKNYTHIGVGYVKDGNYWTQQFIGK</sequence>
<reference evidence="4 5" key="1">
    <citation type="submission" date="2017-06" db="EMBL/GenBank/DDBJ databases">
        <title>Draft Genome Sequence of Bacillus sp Strain 36R Isolated from saline sediment at Atanasia, Sonora, Mexico.</title>
        <authorList>
            <person name="Sanchez Diaz R."/>
            <person name="Quiroz Macias M.E."/>
            <person name="Ibarra Gamez J.C."/>
            <person name="Enciso Ibarra J."/>
            <person name="Gomez Gil B."/>
            <person name="Galaviz Silva L."/>
        </authorList>
    </citation>
    <scope>NUCLEOTIDE SEQUENCE [LARGE SCALE GENOMIC DNA]</scope>
    <source>
        <strain evidence="4 5">36R_ATNSAL</strain>
    </source>
</reference>
<evidence type="ECO:0000256" key="1">
    <source>
        <dbReference type="SAM" id="MobiDB-lite"/>
    </source>
</evidence>
<dbReference type="SUPFAM" id="SSF55797">
    <property type="entry name" value="PR-1-like"/>
    <property type="match status" value="1"/>
</dbReference>
<dbReference type="InterPro" id="IPR014044">
    <property type="entry name" value="CAP_dom"/>
</dbReference>
<feature type="signal peptide" evidence="2">
    <location>
        <begin position="1"/>
        <end position="25"/>
    </location>
</feature>
<dbReference type="CDD" id="cd05379">
    <property type="entry name" value="CAP_bacterial"/>
    <property type="match status" value="1"/>
</dbReference>